<proteinExistence type="predicted"/>
<evidence type="ECO:0000313" key="2">
    <source>
        <dbReference type="Proteomes" id="UP001465976"/>
    </source>
</evidence>
<comment type="caution">
    <text evidence="1">The sequence shown here is derived from an EMBL/GenBank/DDBJ whole genome shotgun (WGS) entry which is preliminary data.</text>
</comment>
<evidence type="ECO:0000313" key="1">
    <source>
        <dbReference type="EMBL" id="KAL0578505.1"/>
    </source>
</evidence>
<protein>
    <recommendedName>
        <fullName evidence="3">F-box domain-containing protein</fullName>
    </recommendedName>
</protein>
<gene>
    <name evidence="1" type="ORF">V5O48_003498</name>
</gene>
<reference evidence="1 2" key="1">
    <citation type="submission" date="2024-02" db="EMBL/GenBank/DDBJ databases">
        <title>A draft genome for the cacao thread blight pathogen Marasmius crinis-equi.</title>
        <authorList>
            <person name="Cohen S.P."/>
            <person name="Baruah I.K."/>
            <person name="Amoako-Attah I."/>
            <person name="Bukari Y."/>
            <person name="Meinhardt L.W."/>
            <person name="Bailey B.A."/>
        </authorList>
    </citation>
    <scope>NUCLEOTIDE SEQUENCE [LARGE SCALE GENOMIC DNA]</scope>
    <source>
        <strain evidence="1 2">GH-76</strain>
    </source>
</reference>
<dbReference type="Proteomes" id="UP001465976">
    <property type="component" value="Unassembled WGS sequence"/>
</dbReference>
<dbReference type="InterPro" id="IPR032675">
    <property type="entry name" value="LRR_dom_sf"/>
</dbReference>
<evidence type="ECO:0008006" key="3">
    <source>
        <dbReference type="Google" id="ProtNLM"/>
    </source>
</evidence>
<organism evidence="1 2">
    <name type="scientific">Marasmius crinis-equi</name>
    <dbReference type="NCBI Taxonomy" id="585013"/>
    <lineage>
        <taxon>Eukaryota</taxon>
        <taxon>Fungi</taxon>
        <taxon>Dikarya</taxon>
        <taxon>Basidiomycota</taxon>
        <taxon>Agaricomycotina</taxon>
        <taxon>Agaricomycetes</taxon>
        <taxon>Agaricomycetidae</taxon>
        <taxon>Agaricales</taxon>
        <taxon>Marasmiineae</taxon>
        <taxon>Marasmiaceae</taxon>
        <taxon>Marasmius</taxon>
    </lineage>
</organism>
<accession>A0ABR3FSP6</accession>
<name>A0ABR3FSP6_9AGAR</name>
<sequence length="511" mass="56879">MTLNLLPNEILHEISLLIGNDVKNLRLVDKLVNRAVDPIVWDVCPIIIHLNRDYLASGMSMIDDLSRLPVEKVRKLEIKSLNPSKERHPPRRTWTTKGYNTWIVTPPEPADTEEILEAGRKLPDLLPRALSALKGLKSVKWQLARQEANWTHGAVLESLGSLPLLVDFRVTSAADAALPLQHLTNGSLQKLAIKLDSITDSRPFVSSLATVLVQNPLLIHLELDMFVYGQDLLPFQNLFQDIPSETVRLSSLLLSGWTTQMTPRIRPHLESLRSLVLPSFWDENGGGLWKFLSAHPPQSIRCISSACVCDDLLDLLQSIPGLNALELHYAGGGTDAASDRLARRFYDDILPRHTKTLRTLTIVPSFTGLWNIGPHNVDTFDECRQLTHLTVGLDSEEVNPGENERDIVASFISHVARLPDLSVLVLPPVASKGYRGARCGTGRYMAKIRIKHRIQESLEKAAIPNVSRLDHPFRIIASGSGSEVDVQFVVLNDGGDLLKFHRSPTVARPED</sequence>
<keyword evidence="2" id="KW-1185">Reference proteome</keyword>
<dbReference type="EMBL" id="JBAHYK010000096">
    <property type="protein sequence ID" value="KAL0578505.1"/>
    <property type="molecule type" value="Genomic_DNA"/>
</dbReference>
<dbReference type="Gene3D" id="3.80.10.10">
    <property type="entry name" value="Ribonuclease Inhibitor"/>
    <property type="match status" value="1"/>
</dbReference>